<sequence>MSDLSGRRARVTGSEADPLRDSTTVRAEVPEVELLTYPGVLRSVTHGTGAFSRRPSATSRRRRISRCPRDRRARASMTGSFRSSPRACEC</sequence>
<organism evidence="3 4">
    <name type="scientific">Blastococcus brunescens</name>
    <dbReference type="NCBI Taxonomy" id="1564165"/>
    <lineage>
        <taxon>Bacteria</taxon>
        <taxon>Bacillati</taxon>
        <taxon>Actinomycetota</taxon>
        <taxon>Actinomycetes</taxon>
        <taxon>Geodermatophilales</taxon>
        <taxon>Geodermatophilaceae</taxon>
        <taxon>Blastococcus</taxon>
    </lineage>
</organism>
<name>A0ABZ1B8D1_9ACTN</name>
<gene>
    <name evidence="3" type="ORF">U6N30_13650</name>
</gene>
<reference evidence="3 4" key="1">
    <citation type="submission" date="2023-12" db="EMBL/GenBank/DDBJ databases">
        <title>Blastococcus brunescens sp. nov., an actonobacterium isolated from sandstone collected in sahara desert.</title>
        <authorList>
            <person name="Gtari M."/>
            <person name="Ghodhbane F."/>
        </authorList>
    </citation>
    <scope>NUCLEOTIDE SEQUENCE [LARGE SCALE GENOMIC DNA]</scope>
    <source>
        <strain evidence="3 4">BMG 8361</strain>
    </source>
</reference>
<accession>A0ABZ1B8D1</accession>
<feature type="region of interest" description="Disordered" evidence="1">
    <location>
        <begin position="46"/>
        <end position="90"/>
    </location>
</feature>
<dbReference type="Pfam" id="PF00679">
    <property type="entry name" value="EFG_C"/>
    <property type="match status" value="1"/>
</dbReference>
<feature type="domain" description="Elongation factor EFG" evidence="2">
    <location>
        <begin position="1"/>
        <end position="56"/>
    </location>
</feature>
<protein>
    <recommendedName>
        <fullName evidence="2">Elongation factor EFG domain-containing protein</fullName>
    </recommendedName>
</protein>
<dbReference type="InterPro" id="IPR035647">
    <property type="entry name" value="EFG_III/V"/>
</dbReference>
<evidence type="ECO:0000259" key="2">
    <source>
        <dbReference type="Pfam" id="PF00679"/>
    </source>
</evidence>
<proteinExistence type="predicted"/>
<dbReference type="SUPFAM" id="SSF54980">
    <property type="entry name" value="EF-G C-terminal domain-like"/>
    <property type="match status" value="1"/>
</dbReference>
<evidence type="ECO:0000256" key="1">
    <source>
        <dbReference type="SAM" id="MobiDB-lite"/>
    </source>
</evidence>
<feature type="region of interest" description="Disordered" evidence="1">
    <location>
        <begin position="1"/>
        <end position="25"/>
    </location>
</feature>
<dbReference type="EMBL" id="CP141261">
    <property type="protein sequence ID" value="WRL66381.1"/>
    <property type="molecule type" value="Genomic_DNA"/>
</dbReference>
<keyword evidence="4" id="KW-1185">Reference proteome</keyword>
<evidence type="ECO:0000313" key="4">
    <source>
        <dbReference type="Proteomes" id="UP001324287"/>
    </source>
</evidence>
<evidence type="ECO:0000313" key="3">
    <source>
        <dbReference type="EMBL" id="WRL66381.1"/>
    </source>
</evidence>
<dbReference type="Proteomes" id="UP001324287">
    <property type="component" value="Chromosome"/>
</dbReference>
<dbReference type="InterPro" id="IPR000640">
    <property type="entry name" value="EFG_V-like"/>
</dbReference>
<dbReference type="RefSeq" id="WP_324277695.1">
    <property type="nucleotide sequence ID" value="NZ_CP141261.1"/>
</dbReference>
<feature type="compositionally biased region" description="Basic residues" evidence="1">
    <location>
        <begin position="59"/>
        <end position="74"/>
    </location>
</feature>
<dbReference type="Gene3D" id="3.30.70.240">
    <property type="match status" value="1"/>
</dbReference>